<accession>A0A7S4Q7S2</accession>
<keyword evidence="1" id="KW-0175">Coiled coil</keyword>
<protein>
    <submittedName>
        <fullName evidence="3">Uncharacterized protein</fullName>
    </submittedName>
</protein>
<reference evidence="3" key="1">
    <citation type="submission" date="2021-01" db="EMBL/GenBank/DDBJ databases">
        <authorList>
            <person name="Corre E."/>
            <person name="Pelletier E."/>
            <person name="Niang G."/>
            <person name="Scheremetjew M."/>
            <person name="Finn R."/>
            <person name="Kale V."/>
            <person name="Holt S."/>
            <person name="Cochrane G."/>
            <person name="Meng A."/>
            <person name="Brown T."/>
            <person name="Cohen L."/>
        </authorList>
    </citation>
    <scope>NUCLEOTIDE SEQUENCE</scope>
    <source>
        <strain evidence="3">CCMP3105</strain>
    </source>
</reference>
<evidence type="ECO:0000313" key="3">
    <source>
        <dbReference type="EMBL" id="CAE4575141.1"/>
    </source>
</evidence>
<organism evidence="3">
    <name type="scientific">Alexandrium monilatum</name>
    <dbReference type="NCBI Taxonomy" id="311494"/>
    <lineage>
        <taxon>Eukaryota</taxon>
        <taxon>Sar</taxon>
        <taxon>Alveolata</taxon>
        <taxon>Dinophyceae</taxon>
        <taxon>Gonyaulacales</taxon>
        <taxon>Pyrocystaceae</taxon>
        <taxon>Alexandrium</taxon>
    </lineage>
</organism>
<dbReference type="EMBL" id="HBNR01022132">
    <property type="protein sequence ID" value="CAE4575141.1"/>
    <property type="molecule type" value="Transcribed_RNA"/>
</dbReference>
<proteinExistence type="predicted"/>
<feature type="coiled-coil region" evidence="1">
    <location>
        <begin position="123"/>
        <end position="157"/>
    </location>
</feature>
<evidence type="ECO:0000256" key="1">
    <source>
        <dbReference type="SAM" id="Coils"/>
    </source>
</evidence>
<evidence type="ECO:0000256" key="2">
    <source>
        <dbReference type="SAM" id="MobiDB-lite"/>
    </source>
</evidence>
<name>A0A7S4Q7S2_9DINO</name>
<sequence>MAQAILGLKGRRSPLAPTRAHRSQRSFRTGPMARVRAVAAAALVLTTLQTLHAVAVTPVQQVIQMLTDMKRKGEASMAVEKQVMAEYTQWMKDRVTEVGFEMKTAEGDIEKLVASIGKSESAANSLAVDIAKLDGEIAQLEADKKAAAKQRDAEHSEYLKAQQDYSESVDALANAIAVLKSQSYDRPQAEMLLQRMATKTPGMRRVLAAFLLEKQKAEGAPEVAAYKFQSGGVLALLEKLHKEFREGLRDVETAEVNSAHAHDLEVLHIGNTLGLLERDRSEKAGLKGQEMAASSASKGQLSETKADLAEDKKLLADTKSTFEVKKRTFESNQQIRQEELKAISTAIEIISDPAVADSYSKHINMVQTTAKSVVPHVAFFQEASQKASARQAARDHAAQLLRSRAGAISSKVLADAAAGIAANPFAKVVEMIRALLARLREEAISEADHKKFCDGELKSNKLRRNKAATSVERLSAQVQELGAQIQAMGGEIATLAEEQALLATSMAEATTARQEEKAKNEAAVTDAVAAQEALKRALAMLQEFYASQASFVQQRKQVPAMEAYKGMQDSKKGVIGMLEVIESDFARLETETRASEAQAVADYKDLMADSKAAADAKHDREFKLKLEKDQAAFDQQQKKKDLAASEKELGAANAYYENLKEPCTVVHVSYEDRAARRKEEIAALKEAYEILEGKSAS</sequence>
<feature type="region of interest" description="Disordered" evidence="2">
    <location>
        <begin position="284"/>
        <end position="303"/>
    </location>
</feature>
<feature type="coiled-coil region" evidence="1">
    <location>
        <begin position="667"/>
        <end position="694"/>
    </location>
</feature>
<gene>
    <name evidence="3" type="ORF">AMON00008_LOCUS14760</name>
</gene>
<feature type="compositionally biased region" description="Polar residues" evidence="2">
    <location>
        <begin position="292"/>
        <end position="303"/>
    </location>
</feature>
<feature type="region of interest" description="Disordered" evidence="2">
    <location>
        <begin position="1"/>
        <end position="28"/>
    </location>
</feature>
<dbReference type="AlphaFoldDB" id="A0A7S4Q7S2"/>